<proteinExistence type="predicted"/>
<comment type="caution">
    <text evidence="1">The sequence shown here is derived from an EMBL/GenBank/DDBJ whole genome shotgun (WGS) entry which is preliminary data.</text>
</comment>
<protein>
    <submittedName>
        <fullName evidence="1">Uncharacterized protein</fullName>
    </submittedName>
</protein>
<geneLocation type="mitochondrion" evidence="1"/>
<accession>A0A101LY51</accession>
<evidence type="ECO:0000313" key="1">
    <source>
        <dbReference type="EMBL" id="KUM47353.1"/>
    </source>
</evidence>
<dbReference type="EMBL" id="LKAM01000007">
    <property type="protein sequence ID" value="KUM47353.1"/>
    <property type="molecule type" value="Genomic_DNA"/>
</dbReference>
<sequence>MLLELLDKLDKLLHPDHAHENLDMDLAMRLVLLGNKLLWLDMDHELERGNLLVLMPMLLGINIDMKGMLSQI</sequence>
<dbReference type="AlphaFoldDB" id="A0A101LY51"/>
<gene>
    <name evidence="1" type="ORF">ABT39_MTgene5538</name>
</gene>
<reference evidence="1" key="1">
    <citation type="journal article" date="2015" name="Genome Biol. Evol.">
        <title>Organellar Genomes of White Spruce (Picea glauca): Assembly and Annotation.</title>
        <authorList>
            <person name="Jackman S.D."/>
            <person name="Warren R.L."/>
            <person name="Gibb E.A."/>
            <person name="Vandervalk B.P."/>
            <person name="Mohamadi H."/>
            <person name="Chu J."/>
            <person name="Raymond A."/>
            <person name="Pleasance S."/>
            <person name="Coope R."/>
            <person name="Wildung M.R."/>
            <person name="Ritland C.E."/>
            <person name="Bousquet J."/>
            <person name="Jones S.J."/>
            <person name="Bohlmann J."/>
            <person name="Birol I."/>
        </authorList>
    </citation>
    <scope>NUCLEOTIDE SEQUENCE [LARGE SCALE GENOMIC DNA]</scope>
    <source>
        <tissue evidence="1">Flushing bud</tissue>
    </source>
</reference>
<organism evidence="1">
    <name type="scientific">Picea glauca</name>
    <name type="common">White spruce</name>
    <name type="synonym">Pinus glauca</name>
    <dbReference type="NCBI Taxonomy" id="3330"/>
    <lineage>
        <taxon>Eukaryota</taxon>
        <taxon>Viridiplantae</taxon>
        <taxon>Streptophyta</taxon>
        <taxon>Embryophyta</taxon>
        <taxon>Tracheophyta</taxon>
        <taxon>Spermatophyta</taxon>
        <taxon>Pinopsida</taxon>
        <taxon>Pinidae</taxon>
        <taxon>Conifers I</taxon>
        <taxon>Pinales</taxon>
        <taxon>Pinaceae</taxon>
        <taxon>Picea</taxon>
    </lineage>
</organism>
<keyword evidence="1" id="KW-0496">Mitochondrion</keyword>
<name>A0A101LY51_PICGL</name>